<feature type="domain" description="RlpA-like protein double-psi beta-barrel" evidence="3">
    <location>
        <begin position="25"/>
        <end position="124"/>
    </location>
</feature>
<dbReference type="PANTHER" id="PTHR31836">
    <property type="match status" value="1"/>
</dbReference>
<accession>A0A815RFL1</accession>
<dbReference type="EMBL" id="CAJNOT010005869">
    <property type="protein sequence ID" value="CAF1476906.1"/>
    <property type="molecule type" value="Genomic_DNA"/>
</dbReference>
<dbReference type="InterPro" id="IPR009009">
    <property type="entry name" value="RlpA-like_DPBB"/>
</dbReference>
<protein>
    <recommendedName>
        <fullName evidence="3">RlpA-like protein double-psi beta-barrel domain-containing protein</fullName>
    </recommendedName>
</protein>
<dbReference type="Gene3D" id="2.40.40.10">
    <property type="entry name" value="RlpA-like domain"/>
    <property type="match status" value="1"/>
</dbReference>
<evidence type="ECO:0000259" key="3">
    <source>
        <dbReference type="Pfam" id="PF03330"/>
    </source>
</evidence>
<evidence type="ECO:0000313" key="4">
    <source>
        <dbReference type="EMBL" id="CAF1476906.1"/>
    </source>
</evidence>
<organism evidence="4 5">
    <name type="scientific">Rotaria sordida</name>
    <dbReference type="NCBI Taxonomy" id="392033"/>
    <lineage>
        <taxon>Eukaryota</taxon>
        <taxon>Metazoa</taxon>
        <taxon>Spiralia</taxon>
        <taxon>Gnathifera</taxon>
        <taxon>Rotifera</taxon>
        <taxon>Eurotatoria</taxon>
        <taxon>Bdelloidea</taxon>
        <taxon>Philodinida</taxon>
        <taxon>Philodinidae</taxon>
        <taxon>Rotaria</taxon>
    </lineage>
</organism>
<feature type="signal peptide" evidence="2">
    <location>
        <begin position="1"/>
        <end position="23"/>
    </location>
</feature>
<sequence>MLKLIGILLFAIVLACTIEETQSFQGRATYYNVQGGYTACGTMHNDGEFIAALNSAQFDPSTPNGNPNNNPLCNREIEVSGPRGTARVRVVDRCPGCPYGGLDLSPAAFQRIVGDLSQGVGQVTWEWT</sequence>
<evidence type="ECO:0000256" key="1">
    <source>
        <dbReference type="ARBA" id="ARBA00022729"/>
    </source>
</evidence>
<dbReference type="CDD" id="cd22191">
    <property type="entry name" value="DPBB_RlpA_EXP_N-like"/>
    <property type="match status" value="1"/>
</dbReference>
<feature type="chain" id="PRO_5033019264" description="RlpA-like protein double-psi beta-barrel domain-containing protein" evidence="2">
    <location>
        <begin position="24"/>
        <end position="128"/>
    </location>
</feature>
<dbReference type="Proteomes" id="UP000663864">
    <property type="component" value="Unassembled WGS sequence"/>
</dbReference>
<comment type="caution">
    <text evidence="4">The sequence shown here is derived from an EMBL/GenBank/DDBJ whole genome shotgun (WGS) entry which is preliminary data.</text>
</comment>
<reference evidence="4" key="1">
    <citation type="submission" date="2021-02" db="EMBL/GenBank/DDBJ databases">
        <authorList>
            <person name="Nowell W R."/>
        </authorList>
    </citation>
    <scope>NUCLEOTIDE SEQUENCE</scope>
</reference>
<dbReference type="Pfam" id="PF03330">
    <property type="entry name" value="DPBB_1"/>
    <property type="match status" value="1"/>
</dbReference>
<dbReference type="InterPro" id="IPR051477">
    <property type="entry name" value="Expansin_CellWall"/>
</dbReference>
<proteinExistence type="predicted"/>
<dbReference type="AlphaFoldDB" id="A0A815RFL1"/>
<gene>
    <name evidence="4" type="ORF">ZHD862_LOCUS36388</name>
</gene>
<evidence type="ECO:0000256" key="2">
    <source>
        <dbReference type="SAM" id="SignalP"/>
    </source>
</evidence>
<dbReference type="PROSITE" id="PS51257">
    <property type="entry name" value="PROKAR_LIPOPROTEIN"/>
    <property type="match status" value="1"/>
</dbReference>
<keyword evidence="1 2" id="KW-0732">Signal</keyword>
<dbReference type="SUPFAM" id="SSF50685">
    <property type="entry name" value="Barwin-like endoglucanases"/>
    <property type="match status" value="1"/>
</dbReference>
<name>A0A815RFL1_9BILA</name>
<dbReference type="PANTHER" id="PTHR31836:SF28">
    <property type="entry name" value="SRCR DOMAIN-CONTAINING PROTEIN-RELATED"/>
    <property type="match status" value="1"/>
</dbReference>
<dbReference type="InterPro" id="IPR036908">
    <property type="entry name" value="RlpA-like_sf"/>
</dbReference>
<evidence type="ECO:0000313" key="5">
    <source>
        <dbReference type="Proteomes" id="UP000663864"/>
    </source>
</evidence>